<dbReference type="InterPro" id="IPR000888">
    <property type="entry name" value="RmlC-like"/>
</dbReference>
<organism evidence="2">
    <name type="scientific">marine sediment metagenome</name>
    <dbReference type="NCBI Taxonomy" id="412755"/>
    <lineage>
        <taxon>unclassified sequences</taxon>
        <taxon>metagenomes</taxon>
        <taxon>ecological metagenomes</taxon>
    </lineage>
</organism>
<name>A0A0F9TA98_9ZZZZ</name>
<dbReference type="SUPFAM" id="SSF51182">
    <property type="entry name" value="RmlC-like cupins"/>
    <property type="match status" value="1"/>
</dbReference>
<dbReference type="GO" id="GO:0000271">
    <property type="term" value="P:polysaccharide biosynthetic process"/>
    <property type="evidence" value="ECO:0007669"/>
    <property type="project" value="TreeGrafter"/>
</dbReference>
<accession>A0A0F9TA98</accession>
<reference evidence="2" key="1">
    <citation type="journal article" date="2015" name="Nature">
        <title>Complex archaea that bridge the gap between prokaryotes and eukaryotes.</title>
        <authorList>
            <person name="Spang A."/>
            <person name="Saw J.H."/>
            <person name="Jorgensen S.L."/>
            <person name="Zaremba-Niedzwiedzka K."/>
            <person name="Martijn J."/>
            <person name="Lind A.E."/>
            <person name="van Eijk R."/>
            <person name="Schleper C."/>
            <person name="Guy L."/>
            <person name="Ettema T.J."/>
        </authorList>
    </citation>
    <scope>NUCLEOTIDE SEQUENCE</scope>
</reference>
<dbReference type="GO" id="GO:0005829">
    <property type="term" value="C:cytosol"/>
    <property type="evidence" value="ECO:0007669"/>
    <property type="project" value="TreeGrafter"/>
</dbReference>
<dbReference type="CDD" id="cd00438">
    <property type="entry name" value="cupin_RmlC"/>
    <property type="match status" value="1"/>
</dbReference>
<gene>
    <name evidence="2" type="ORF">LCGC14_0352660</name>
</gene>
<proteinExistence type="predicted"/>
<dbReference type="NCBIfam" id="TIGR01221">
    <property type="entry name" value="rmlC"/>
    <property type="match status" value="1"/>
</dbReference>
<evidence type="ECO:0000313" key="2">
    <source>
        <dbReference type="EMBL" id="KKN78165.1"/>
    </source>
</evidence>
<comment type="caution">
    <text evidence="2">The sequence shown here is derived from an EMBL/GenBank/DDBJ whole genome shotgun (WGS) entry which is preliminary data.</text>
</comment>
<dbReference type="InterPro" id="IPR011051">
    <property type="entry name" value="RmlC_Cupin_sf"/>
</dbReference>
<evidence type="ECO:0000256" key="1">
    <source>
        <dbReference type="SAM" id="MobiDB-lite"/>
    </source>
</evidence>
<dbReference type="Pfam" id="PF00908">
    <property type="entry name" value="dTDP_sugar_isom"/>
    <property type="match status" value="1"/>
</dbReference>
<dbReference type="AlphaFoldDB" id="A0A0F9TA98"/>
<dbReference type="InterPro" id="IPR014710">
    <property type="entry name" value="RmlC-like_jellyroll"/>
</dbReference>
<dbReference type="EMBL" id="LAZR01000267">
    <property type="protein sequence ID" value="KKN78165.1"/>
    <property type="molecule type" value="Genomic_DNA"/>
</dbReference>
<dbReference type="PANTHER" id="PTHR21047">
    <property type="entry name" value="DTDP-6-DEOXY-D-GLUCOSE-3,5 EPIMERASE"/>
    <property type="match status" value="1"/>
</dbReference>
<dbReference type="Gene3D" id="2.60.120.10">
    <property type="entry name" value="Jelly Rolls"/>
    <property type="match status" value="1"/>
</dbReference>
<dbReference type="PANTHER" id="PTHR21047:SF2">
    <property type="entry name" value="THYMIDINE DIPHOSPHO-4-KETO-RHAMNOSE 3,5-EPIMERASE"/>
    <property type="match status" value="1"/>
</dbReference>
<sequence>MLDVRRLDIPEILELKPRKFGDDRGFFSETFNRDRLAEAGIAIDWMQDNQSYSAEAYTLRGLHYQEPPFAQDKLVRVLRGRILDVAVDIRKGSPQFGRWVALELSAQAFNQLLVPVGFAHGFLTLEPDTEVFYKVSAPYSGAHDRSIRFDDPAIGIDWPLNGRAPVLSTKDERAPSLADAKPPFVLSEDQTS</sequence>
<dbReference type="GO" id="GO:0008830">
    <property type="term" value="F:dTDP-4-dehydrorhamnose 3,5-epimerase activity"/>
    <property type="evidence" value="ECO:0007669"/>
    <property type="project" value="InterPro"/>
</dbReference>
<protein>
    <recommendedName>
        <fullName evidence="3">dTDP-4-dehydrorhamnose 3,5-epimerase</fullName>
    </recommendedName>
</protein>
<feature type="region of interest" description="Disordered" evidence="1">
    <location>
        <begin position="169"/>
        <end position="192"/>
    </location>
</feature>
<evidence type="ECO:0008006" key="3">
    <source>
        <dbReference type="Google" id="ProtNLM"/>
    </source>
</evidence>